<dbReference type="STRING" id="1480615.AWJ14_06640"/>
<dbReference type="Proteomes" id="UP000094795">
    <property type="component" value="Unassembled WGS sequence"/>
</dbReference>
<dbReference type="InterPro" id="IPR020583">
    <property type="entry name" value="Inositol_monoP_metal-BS"/>
</dbReference>
<dbReference type="RefSeq" id="WP_066184638.1">
    <property type="nucleotide sequence ID" value="NZ_LQZT01000050.1"/>
</dbReference>
<evidence type="ECO:0000313" key="10">
    <source>
        <dbReference type="EMBL" id="OCW55655.1"/>
    </source>
</evidence>
<feature type="binding site" evidence="9">
    <location>
        <position position="89"/>
    </location>
    <ligand>
        <name>Mg(2+)</name>
        <dbReference type="ChEBI" id="CHEBI:18420"/>
        <label>1</label>
        <note>catalytic</note>
    </ligand>
</feature>
<keyword evidence="8 9" id="KW-0460">Magnesium</keyword>
<keyword evidence="7" id="KW-0378">Hydrolase</keyword>
<dbReference type="Gene3D" id="3.30.540.10">
    <property type="entry name" value="Fructose-1,6-Bisphosphatase, subunit A, domain 1"/>
    <property type="match status" value="1"/>
</dbReference>
<reference evidence="10 11" key="1">
    <citation type="submission" date="2015-12" db="EMBL/GenBank/DDBJ databases">
        <authorList>
            <person name="Shamseldin A."/>
            <person name="Moawad H."/>
            <person name="Abd El-Rahim W.M."/>
            <person name="Sadowsky M.J."/>
        </authorList>
    </citation>
    <scope>NUCLEOTIDE SEQUENCE [LARGE SCALE GENOMIC DNA]</scope>
    <source>
        <strain evidence="10 11">JC234</strain>
    </source>
</reference>
<protein>
    <recommendedName>
        <fullName evidence="5">Inositol-1-monophosphatase</fullName>
        <ecNumber evidence="4">3.1.3.25</ecNumber>
    </recommendedName>
</protein>
<dbReference type="AlphaFoldDB" id="A0A1C1YQ77"/>
<accession>A0A1C1YQ77</accession>
<feature type="binding site" evidence="9">
    <location>
        <position position="86"/>
    </location>
    <ligand>
        <name>Mg(2+)</name>
        <dbReference type="ChEBI" id="CHEBI:18420"/>
        <label>1</label>
        <note>catalytic</note>
    </ligand>
</feature>
<dbReference type="GO" id="GO:0006020">
    <property type="term" value="P:inositol metabolic process"/>
    <property type="evidence" value="ECO:0007669"/>
    <property type="project" value="TreeGrafter"/>
</dbReference>
<evidence type="ECO:0000256" key="2">
    <source>
        <dbReference type="ARBA" id="ARBA00001946"/>
    </source>
</evidence>
<dbReference type="Pfam" id="PF00459">
    <property type="entry name" value="Inositol_P"/>
    <property type="match status" value="1"/>
</dbReference>
<sequence>MEAVSERLEFALDIARRAGDFANAHFKAFDSLVIESKGHQDLVSNADKDTETLVRAAIEERFPDDGIVGEEHGRKHGTSGYDWVIDPIDGTANFVRGIPQWCVAIAVAHQGRTVIGVINEPSSGEVFHALRGGGAFCNGKPVRVSQATRLDQGSIGTGYPVRLRTNNIVRVIEQIVGAGGVFFRNASGALMLAYVASGRLIGYIEEHMNSWDCVAGLLMIEEAGGRILVPDPETSLDNGTRVIAGGPQVFDAIEAIARDCFPA</sequence>
<dbReference type="EC" id="3.1.3.25" evidence="4"/>
<dbReference type="SUPFAM" id="SSF56655">
    <property type="entry name" value="Carbohydrate phosphatase"/>
    <property type="match status" value="1"/>
</dbReference>
<dbReference type="InterPro" id="IPR000760">
    <property type="entry name" value="Inositol_monophosphatase-like"/>
</dbReference>
<organism evidence="10 11">
    <name type="scientific">Hoeflea olei</name>
    <dbReference type="NCBI Taxonomy" id="1480615"/>
    <lineage>
        <taxon>Bacteria</taxon>
        <taxon>Pseudomonadati</taxon>
        <taxon>Pseudomonadota</taxon>
        <taxon>Alphaproteobacteria</taxon>
        <taxon>Hyphomicrobiales</taxon>
        <taxon>Rhizobiaceae</taxon>
        <taxon>Hoeflea</taxon>
    </lineage>
</organism>
<comment type="cofactor">
    <cofactor evidence="2 9">
        <name>Mg(2+)</name>
        <dbReference type="ChEBI" id="CHEBI:18420"/>
    </cofactor>
</comment>
<dbReference type="PANTHER" id="PTHR20854:SF4">
    <property type="entry name" value="INOSITOL-1-MONOPHOSPHATASE-RELATED"/>
    <property type="match status" value="1"/>
</dbReference>
<evidence type="ECO:0000256" key="5">
    <source>
        <dbReference type="ARBA" id="ARBA00019784"/>
    </source>
</evidence>
<dbReference type="FunFam" id="3.30.540.10:FF:000003">
    <property type="entry name" value="Inositol-1-monophosphatase"/>
    <property type="match status" value="1"/>
</dbReference>
<feature type="binding site" evidence="9">
    <location>
        <position position="70"/>
    </location>
    <ligand>
        <name>Mg(2+)</name>
        <dbReference type="ChEBI" id="CHEBI:18420"/>
        <label>1</label>
        <note>catalytic</note>
    </ligand>
</feature>
<evidence type="ECO:0000256" key="1">
    <source>
        <dbReference type="ARBA" id="ARBA00001033"/>
    </source>
</evidence>
<dbReference type="GO" id="GO:0008934">
    <property type="term" value="F:inositol monophosphate 1-phosphatase activity"/>
    <property type="evidence" value="ECO:0007669"/>
    <property type="project" value="TreeGrafter"/>
</dbReference>
<comment type="caution">
    <text evidence="10">The sequence shown here is derived from an EMBL/GenBank/DDBJ whole genome shotgun (WGS) entry which is preliminary data.</text>
</comment>
<dbReference type="Gene3D" id="3.40.190.80">
    <property type="match status" value="1"/>
</dbReference>
<evidence type="ECO:0000256" key="8">
    <source>
        <dbReference type="ARBA" id="ARBA00022842"/>
    </source>
</evidence>
<keyword evidence="11" id="KW-1185">Reference proteome</keyword>
<evidence type="ECO:0000256" key="6">
    <source>
        <dbReference type="ARBA" id="ARBA00022723"/>
    </source>
</evidence>
<feature type="binding site" evidence="9">
    <location>
        <position position="88"/>
    </location>
    <ligand>
        <name>Mg(2+)</name>
        <dbReference type="ChEBI" id="CHEBI:18420"/>
        <label>1</label>
        <note>catalytic</note>
    </ligand>
</feature>
<dbReference type="EMBL" id="LQZT01000050">
    <property type="protein sequence ID" value="OCW55655.1"/>
    <property type="molecule type" value="Genomic_DNA"/>
</dbReference>
<feature type="binding site" evidence="9">
    <location>
        <position position="212"/>
    </location>
    <ligand>
        <name>Mg(2+)</name>
        <dbReference type="ChEBI" id="CHEBI:18420"/>
        <label>1</label>
        <note>catalytic</note>
    </ligand>
</feature>
<evidence type="ECO:0000256" key="3">
    <source>
        <dbReference type="ARBA" id="ARBA00009759"/>
    </source>
</evidence>
<dbReference type="GO" id="GO:0046872">
    <property type="term" value="F:metal ion binding"/>
    <property type="evidence" value="ECO:0007669"/>
    <property type="project" value="UniProtKB-KW"/>
</dbReference>
<keyword evidence="6 9" id="KW-0479">Metal-binding</keyword>
<evidence type="ECO:0000313" key="11">
    <source>
        <dbReference type="Proteomes" id="UP000094795"/>
    </source>
</evidence>
<dbReference type="PANTHER" id="PTHR20854">
    <property type="entry name" value="INOSITOL MONOPHOSPHATASE"/>
    <property type="match status" value="1"/>
</dbReference>
<comment type="catalytic activity">
    <reaction evidence="1">
        <text>a myo-inositol phosphate + H2O = myo-inositol + phosphate</text>
        <dbReference type="Rhea" id="RHEA:24056"/>
        <dbReference type="ChEBI" id="CHEBI:15377"/>
        <dbReference type="ChEBI" id="CHEBI:17268"/>
        <dbReference type="ChEBI" id="CHEBI:43474"/>
        <dbReference type="ChEBI" id="CHEBI:84139"/>
        <dbReference type="EC" id="3.1.3.25"/>
    </reaction>
</comment>
<dbReference type="CDD" id="cd01643">
    <property type="entry name" value="Bacterial_IMPase_like_2"/>
    <property type="match status" value="1"/>
</dbReference>
<dbReference type="OrthoDB" id="9785695at2"/>
<gene>
    <name evidence="10" type="ORF">AWJ14_06640</name>
</gene>
<evidence type="ECO:0000256" key="7">
    <source>
        <dbReference type="ARBA" id="ARBA00022801"/>
    </source>
</evidence>
<dbReference type="GO" id="GO:0007165">
    <property type="term" value="P:signal transduction"/>
    <property type="evidence" value="ECO:0007669"/>
    <property type="project" value="TreeGrafter"/>
</dbReference>
<proteinExistence type="inferred from homology"/>
<dbReference type="PRINTS" id="PR00377">
    <property type="entry name" value="IMPHPHTASES"/>
</dbReference>
<evidence type="ECO:0000256" key="9">
    <source>
        <dbReference type="PIRSR" id="PIRSR600760-2"/>
    </source>
</evidence>
<dbReference type="PROSITE" id="PS00629">
    <property type="entry name" value="IMP_1"/>
    <property type="match status" value="1"/>
</dbReference>
<comment type="similarity">
    <text evidence="3">Belongs to the inositol monophosphatase superfamily.</text>
</comment>
<evidence type="ECO:0000256" key="4">
    <source>
        <dbReference type="ARBA" id="ARBA00013106"/>
    </source>
</evidence>
<name>A0A1C1YQ77_9HYPH</name>